<dbReference type="SMART" id="SM00935">
    <property type="entry name" value="OmpH"/>
    <property type="match status" value="1"/>
</dbReference>
<dbReference type="GO" id="GO:0050821">
    <property type="term" value="P:protein stabilization"/>
    <property type="evidence" value="ECO:0007669"/>
    <property type="project" value="TreeGrafter"/>
</dbReference>
<protein>
    <recommendedName>
        <fullName evidence="6">Molecular chaperone Skp</fullName>
    </recommendedName>
</protein>
<dbReference type="SUPFAM" id="SSF111384">
    <property type="entry name" value="OmpH-like"/>
    <property type="match status" value="1"/>
</dbReference>
<dbReference type="Proteomes" id="UP000179037">
    <property type="component" value="Unassembled WGS sequence"/>
</dbReference>
<dbReference type="AlphaFoldDB" id="A0A1F6U0H6"/>
<dbReference type="GO" id="GO:0005829">
    <property type="term" value="C:cytosol"/>
    <property type="evidence" value="ECO:0007669"/>
    <property type="project" value="TreeGrafter"/>
</dbReference>
<gene>
    <name evidence="4" type="ORF">A3A87_02130</name>
</gene>
<organism evidence="4 5">
    <name type="scientific">Candidatus Muproteobacteria bacterium RIFCSPLOWO2_01_FULL_60_18</name>
    <dbReference type="NCBI Taxonomy" id="1817768"/>
    <lineage>
        <taxon>Bacteria</taxon>
        <taxon>Pseudomonadati</taxon>
        <taxon>Pseudomonadota</taxon>
        <taxon>Candidatus Muproteobacteria</taxon>
    </lineage>
</organism>
<keyword evidence="2" id="KW-0732">Signal</keyword>
<dbReference type="InterPro" id="IPR024930">
    <property type="entry name" value="Skp_dom_sf"/>
</dbReference>
<dbReference type="InterPro" id="IPR005632">
    <property type="entry name" value="Chaperone_Skp"/>
</dbReference>
<dbReference type="Gene3D" id="3.30.910.20">
    <property type="entry name" value="Skp domain"/>
    <property type="match status" value="1"/>
</dbReference>
<sequence length="164" mass="18524">MPLIMLLSNAAIAADKPAIGYVDVRKLLLESKVGKKTKAEFEKIIKEKESALTKEEEKLKAMQEAFQKDQLMMTDDQKKAKQKAFQEKAEAYQKMVKDAKQEVNKKDNEYAAKSLAEIRGIVADLAREMKLNLVLEASESGLLYAEEGMDLTSKVMEKYDAKTK</sequence>
<evidence type="ECO:0000256" key="2">
    <source>
        <dbReference type="ARBA" id="ARBA00022729"/>
    </source>
</evidence>
<evidence type="ECO:0008006" key="6">
    <source>
        <dbReference type="Google" id="ProtNLM"/>
    </source>
</evidence>
<dbReference type="PANTHER" id="PTHR35089:SF1">
    <property type="entry name" value="CHAPERONE PROTEIN SKP"/>
    <property type="match status" value="1"/>
</dbReference>
<evidence type="ECO:0000313" key="4">
    <source>
        <dbReference type="EMBL" id="OGI50851.1"/>
    </source>
</evidence>
<evidence type="ECO:0000256" key="3">
    <source>
        <dbReference type="SAM" id="Coils"/>
    </source>
</evidence>
<name>A0A1F6U0H6_9PROT</name>
<dbReference type="Pfam" id="PF03938">
    <property type="entry name" value="OmpH"/>
    <property type="match status" value="1"/>
</dbReference>
<comment type="caution">
    <text evidence="4">The sequence shown here is derived from an EMBL/GenBank/DDBJ whole genome shotgun (WGS) entry which is preliminary data.</text>
</comment>
<proteinExistence type="inferred from homology"/>
<dbReference type="STRING" id="1817768.A3A87_02130"/>
<reference evidence="4 5" key="1">
    <citation type="journal article" date="2016" name="Nat. Commun.">
        <title>Thousands of microbial genomes shed light on interconnected biogeochemical processes in an aquifer system.</title>
        <authorList>
            <person name="Anantharaman K."/>
            <person name="Brown C.T."/>
            <person name="Hug L.A."/>
            <person name="Sharon I."/>
            <person name="Castelle C.J."/>
            <person name="Probst A.J."/>
            <person name="Thomas B.C."/>
            <person name="Singh A."/>
            <person name="Wilkins M.J."/>
            <person name="Karaoz U."/>
            <person name="Brodie E.L."/>
            <person name="Williams K.H."/>
            <person name="Hubbard S.S."/>
            <person name="Banfield J.F."/>
        </authorList>
    </citation>
    <scope>NUCLEOTIDE SEQUENCE [LARGE SCALE GENOMIC DNA]</scope>
</reference>
<feature type="coiled-coil region" evidence="3">
    <location>
        <begin position="38"/>
        <end position="109"/>
    </location>
</feature>
<evidence type="ECO:0000256" key="1">
    <source>
        <dbReference type="ARBA" id="ARBA00009091"/>
    </source>
</evidence>
<evidence type="ECO:0000313" key="5">
    <source>
        <dbReference type="Proteomes" id="UP000179037"/>
    </source>
</evidence>
<comment type="similarity">
    <text evidence="1">Belongs to the Skp family.</text>
</comment>
<accession>A0A1F6U0H6</accession>
<dbReference type="PANTHER" id="PTHR35089">
    <property type="entry name" value="CHAPERONE PROTEIN SKP"/>
    <property type="match status" value="1"/>
</dbReference>
<dbReference type="GO" id="GO:0051082">
    <property type="term" value="F:unfolded protein binding"/>
    <property type="evidence" value="ECO:0007669"/>
    <property type="project" value="InterPro"/>
</dbReference>
<keyword evidence="3" id="KW-0175">Coiled coil</keyword>
<dbReference type="EMBL" id="MFTC01000058">
    <property type="protein sequence ID" value="OGI50851.1"/>
    <property type="molecule type" value="Genomic_DNA"/>
</dbReference>